<accession>A0ACC2JK70</accession>
<organism evidence="1 2">
    <name type="scientific">Lasiodiplodia mahajangana</name>
    <dbReference type="NCBI Taxonomy" id="1108764"/>
    <lineage>
        <taxon>Eukaryota</taxon>
        <taxon>Fungi</taxon>
        <taxon>Dikarya</taxon>
        <taxon>Ascomycota</taxon>
        <taxon>Pezizomycotina</taxon>
        <taxon>Dothideomycetes</taxon>
        <taxon>Dothideomycetes incertae sedis</taxon>
        <taxon>Botryosphaeriales</taxon>
        <taxon>Botryosphaeriaceae</taxon>
        <taxon>Lasiodiplodia</taxon>
    </lineage>
</organism>
<dbReference type="Proteomes" id="UP001153332">
    <property type="component" value="Unassembled WGS sequence"/>
</dbReference>
<gene>
    <name evidence="1" type="ORF">O1611_g5917</name>
</gene>
<dbReference type="EMBL" id="JAPUUL010001322">
    <property type="protein sequence ID" value="KAJ8127719.1"/>
    <property type="molecule type" value="Genomic_DNA"/>
</dbReference>
<proteinExistence type="predicted"/>
<protein>
    <submittedName>
        <fullName evidence="1">Uncharacterized protein</fullName>
    </submittedName>
</protein>
<name>A0ACC2JK70_9PEZI</name>
<reference evidence="1" key="1">
    <citation type="submission" date="2022-12" db="EMBL/GenBank/DDBJ databases">
        <title>Genome Sequence of Lasiodiplodia mahajangana.</title>
        <authorList>
            <person name="Buettner E."/>
        </authorList>
    </citation>
    <scope>NUCLEOTIDE SEQUENCE</scope>
    <source>
        <strain evidence="1">VT137</strain>
    </source>
</reference>
<comment type="caution">
    <text evidence="1">The sequence shown here is derived from an EMBL/GenBank/DDBJ whole genome shotgun (WGS) entry which is preliminary data.</text>
</comment>
<evidence type="ECO:0000313" key="2">
    <source>
        <dbReference type="Proteomes" id="UP001153332"/>
    </source>
</evidence>
<keyword evidence="2" id="KW-1185">Reference proteome</keyword>
<sequence length="397" mass="45121">MNCRVKSVSISWGLIGPHVINSRRITPSAEDRGGAPAFQLWSDDDPEEHTDDNQDPHMCGSFRAVAVDILDESRWKLDVEIDISGTDLLNEKLQLCGDNDAAVDVIRPVLTPLEFREMGRNHLSVEVRPPWVQREVPWGLAGNITWRLRKVGDQRWIGLNSTRLEFYALRHPLPLPFFGNTVQVELLRKVLLPQRMWRPSDTWEKYCCRLAFQDFAFKYDTINGRSSYYKRAINGKEVGEFKLGAYLKGIGKEGRVNCYDQAAALQVFLPLSPTIAEVEYMFMRPFGFIHTTVLVGRGACNNPFYGPKEKAKIVLRRSDERTRFGNHAFVRFRRRDDTNHKIVDACCGPHMGDEDLNGYLTESIDHKINSKWAEVPGVNGTAANARIGVGVKKLSML</sequence>
<evidence type="ECO:0000313" key="1">
    <source>
        <dbReference type="EMBL" id="KAJ8127719.1"/>
    </source>
</evidence>